<feature type="region of interest" description="Disordered" evidence="1">
    <location>
        <begin position="29"/>
        <end position="51"/>
    </location>
</feature>
<organism evidence="2">
    <name type="scientific">Glycine max</name>
    <name type="common">Soybean</name>
    <name type="synonym">Glycine hispida</name>
    <dbReference type="NCBI Taxonomy" id="3847"/>
    <lineage>
        <taxon>Eukaryota</taxon>
        <taxon>Viridiplantae</taxon>
        <taxon>Streptophyta</taxon>
        <taxon>Embryophyta</taxon>
        <taxon>Tracheophyta</taxon>
        <taxon>Spermatophyta</taxon>
        <taxon>Magnoliopsida</taxon>
        <taxon>eudicotyledons</taxon>
        <taxon>Gunneridae</taxon>
        <taxon>Pentapetalae</taxon>
        <taxon>rosids</taxon>
        <taxon>fabids</taxon>
        <taxon>Fabales</taxon>
        <taxon>Fabaceae</taxon>
        <taxon>Papilionoideae</taxon>
        <taxon>50 kb inversion clade</taxon>
        <taxon>NPAAA clade</taxon>
        <taxon>indigoferoid/millettioid clade</taxon>
        <taxon>Phaseoleae</taxon>
        <taxon>Glycine</taxon>
        <taxon>Glycine subgen. Soja</taxon>
    </lineage>
</organism>
<accession>C6SVT7</accession>
<evidence type="ECO:0000313" key="2">
    <source>
        <dbReference type="EMBL" id="ACU13360.1"/>
    </source>
</evidence>
<evidence type="ECO:0000256" key="1">
    <source>
        <dbReference type="SAM" id="MobiDB-lite"/>
    </source>
</evidence>
<name>C6SVT7_SOYBN</name>
<reference evidence="2" key="1">
    <citation type="submission" date="2009-08" db="EMBL/GenBank/DDBJ databases">
        <authorList>
            <person name="Cheung F."/>
            <person name="Xiao Y."/>
            <person name="Chan A."/>
            <person name="Moskal W."/>
            <person name="Town C.D."/>
        </authorList>
    </citation>
    <scope>NUCLEOTIDE SEQUENCE</scope>
</reference>
<protein>
    <submittedName>
        <fullName evidence="2">Uncharacterized protein</fullName>
    </submittedName>
</protein>
<proteinExistence type="evidence at transcript level"/>
<dbReference type="AlphaFoldDB" id="C6SVT7"/>
<dbReference type="EMBL" id="BT089280">
    <property type="protein sequence ID" value="ACU13360.1"/>
    <property type="molecule type" value="mRNA"/>
</dbReference>
<sequence length="81" mass="9548">GLHQNKTKGFSIRFDPYFFKSPSHPFSPTNYKDYGERGQVSKSDSPIDNRSEEAAAGDHNLWTLWTLWNLWSPIQLCWEWE</sequence>
<feature type="non-terminal residue" evidence="2">
    <location>
        <position position="1"/>
    </location>
</feature>